<gene>
    <name evidence="4" type="primary">LOC104747754</name>
</gene>
<evidence type="ECO:0000256" key="2">
    <source>
        <dbReference type="SAM" id="SignalP"/>
    </source>
</evidence>
<keyword evidence="3" id="KW-1185">Reference proteome</keyword>
<keyword evidence="1" id="KW-0812">Transmembrane</keyword>
<evidence type="ECO:0000256" key="1">
    <source>
        <dbReference type="SAM" id="Phobius"/>
    </source>
</evidence>
<keyword evidence="1" id="KW-1133">Transmembrane helix</keyword>
<organism evidence="3 4">
    <name type="scientific">Camelina sativa</name>
    <name type="common">False flax</name>
    <name type="synonym">Myagrum sativum</name>
    <dbReference type="NCBI Taxonomy" id="90675"/>
    <lineage>
        <taxon>Eukaryota</taxon>
        <taxon>Viridiplantae</taxon>
        <taxon>Streptophyta</taxon>
        <taxon>Embryophyta</taxon>
        <taxon>Tracheophyta</taxon>
        <taxon>Spermatophyta</taxon>
        <taxon>Magnoliopsida</taxon>
        <taxon>eudicotyledons</taxon>
        <taxon>Gunneridae</taxon>
        <taxon>Pentapetalae</taxon>
        <taxon>rosids</taxon>
        <taxon>malvids</taxon>
        <taxon>Brassicales</taxon>
        <taxon>Brassicaceae</taxon>
        <taxon>Camelineae</taxon>
        <taxon>Camelina</taxon>
    </lineage>
</organism>
<dbReference type="Proteomes" id="UP000694864">
    <property type="component" value="Chromosome 15"/>
</dbReference>
<reference evidence="3" key="1">
    <citation type="journal article" date="2014" name="Nat. Commun.">
        <title>The emerging biofuel crop Camelina sativa retains a highly undifferentiated hexaploid genome structure.</title>
        <authorList>
            <person name="Kagale S."/>
            <person name="Koh C."/>
            <person name="Nixon J."/>
            <person name="Bollina V."/>
            <person name="Clarke W.E."/>
            <person name="Tuteja R."/>
            <person name="Spillane C."/>
            <person name="Robinson S.J."/>
            <person name="Links M.G."/>
            <person name="Clarke C."/>
            <person name="Higgins E.E."/>
            <person name="Huebert T."/>
            <person name="Sharpe A.G."/>
            <person name="Parkin I.A."/>
        </authorList>
    </citation>
    <scope>NUCLEOTIDE SEQUENCE [LARGE SCALE GENOMIC DNA]</scope>
    <source>
        <strain evidence="3">cv. DH55</strain>
    </source>
</reference>
<feature type="signal peptide" evidence="2">
    <location>
        <begin position="1"/>
        <end position="21"/>
    </location>
</feature>
<feature type="chain" id="PRO_5045864421" evidence="2">
    <location>
        <begin position="22"/>
        <end position="267"/>
    </location>
</feature>
<feature type="transmembrane region" description="Helical" evidence="1">
    <location>
        <begin position="233"/>
        <end position="259"/>
    </location>
</feature>
<evidence type="ECO:0000313" key="4">
    <source>
        <dbReference type="RefSeq" id="XP_010467744.1"/>
    </source>
</evidence>
<reference evidence="4" key="2">
    <citation type="submission" date="2025-08" db="UniProtKB">
        <authorList>
            <consortium name="RefSeq"/>
        </authorList>
    </citation>
    <scope>IDENTIFICATION</scope>
    <source>
        <tissue evidence="4">Leaf</tissue>
    </source>
</reference>
<name>A0ABM0W9S2_CAMSA</name>
<sequence>MYKGYIRILVATLLMTLSGESRNSLYQRDVNPQRPPYFPKLRSVASCSVFCRAQSLCGILDHHLHGREDPPDWSRPDTYPLHLIITTLRGSTTYDSNVHMLLTKPGLAPMMNSTLPKLLKPYGSATLMTQYRGCDLDLRGFSISNHLSSIPANCLKHHRSKQPNISTSITIRTFVPQLLDLALLRLVLFIQVSFLALPIILTAQCLSTVTNLSSVELIDDDHSCNLDATCIQLLHSFCFIPIMDSCLMFYLSLLMLMVLGKPLYVAF</sequence>
<proteinExistence type="predicted"/>
<dbReference type="GeneID" id="104747754"/>
<accession>A0ABM0W9S2</accession>
<protein>
    <submittedName>
        <fullName evidence="4">Uncharacterized protein LOC104747754</fullName>
    </submittedName>
</protein>
<keyword evidence="2" id="KW-0732">Signal</keyword>
<dbReference type="RefSeq" id="XP_010467744.1">
    <property type="nucleotide sequence ID" value="XM_010469442.2"/>
</dbReference>
<keyword evidence="1" id="KW-0472">Membrane</keyword>
<evidence type="ECO:0000313" key="3">
    <source>
        <dbReference type="Proteomes" id="UP000694864"/>
    </source>
</evidence>